<dbReference type="Proteomes" id="UP001060085">
    <property type="component" value="Linkage Group LG02"/>
</dbReference>
<name>A0ACC0BTB2_CATRO</name>
<dbReference type="EMBL" id="CM044702">
    <property type="protein sequence ID" value="KAI5675822.1"/>
    <property type="molecule type" value="Genomic_DNA"/>
</dbReference>
<reference evidence="2" key="1">
    <citation type="journal article" date="2023" name="Nat. Plants">
        <title>Single-cell RNA sequencing provides a high-resolution roadmap for understanding the multicellular compartmentation of specialized metabolism.</title>
        <authorList>
            <person name="Sun S."/>
            <person name="Shen X."/>
            <person name="Li Y."/>
            <person name="Li Y."/>
            <person name="Wang S."/>
            <person name="Li R."/>
            <person name="Zhang H."/>
            <person name="Shen G."/>
            <person name="Guo B."/>
            <person name="Wei J."/>
            <person name="Xu J."/>
            <person name="St-Pierre B."/>
            <person name="Chen S."/>
            <person name="Sun C."/>
        </authorList>
    </citation>
    <scope>NUCLEOTIDE SEQUENCE [LARGE SCALE GENOMIC DNA]</scope>
</reference>
<organism evidence="1 2">
    <name type="scientific">Catharanthus roseus</name>
    <name type="common">Madagascar periwinkle</name>
    <name type="synonym">Vinca rosea</name>
    <dbReference type="NCBI Taxonomy" id="4058"/>
    <lineage>
        <taxon>Eukaryota</taxon>
        <taxon>Viridiplantae</taxon>
        <taxon>Streptophyta</taxon>
        <taxon>Embryophyta</taxon>
        <taxon>Tracheophyta</taxon>
        <taxon>Spermatophyta</taxon>
        <taxon>Magnoliopsida</taxon>
        <taxon>eudicotyledons</taxon>
        <taxon>Gunneridae</taxon>
        <taxon>Pentapetalae</taxon>
        <taxon>asterids</taxon>
        <taxon>lamiids</taxon>
        <taxon>Gentianales</taxon>
        <taxon>Apocynaceae</taxon>
        <taxon>Rauvolfioideae</taxon>
        <taxon>Vinceae</taxon>
        <taxon>Catharanthinae</taxon>
        <taxon>Catharanthus</taxon>
    </lineage>
</organism>
<evidence type="ECO:0000313" key="2">
    <source>
        <dbReference type="Proteomes" id="UP001060085"/>
    </source>
</evidence>
<keyword evidence="2" id="KW-1185">Reference proteome</keyword>
<accession>A0ACC0BTB2</accession>
<gene>
    <name evidence="1" type="ORF">M9H77_06772</name>
</gene>
<comment type="caution">
    <text evidence="1">The sequence shown here is derived from an EMBL/GenBank/DDBJ whole genome shotgun (WGS) entry which is preliminary data.</text>
</comment>
<proteinExistence type="predicted"/>
<sequence>MNRMSRLSMEVKLGPMTRAQRKKLNLQEDNDMLAYMMEALRSKVDKSNQRNKLGKILAENWISMGSWHPTTDSKLQILNRAMSTDGHLPNQSQQEGTSEPSMRHVNETLRSVQQSIEGLSRQYQSVVRDVEELKKSKSSATIEQRVGDNLGGSLGGKGYHRLQEEYPSREAWHDDNFYEDYGDIPNVGQVYHGGYYSSQQGDKALDKIKWKVPSFKGQSDQ</sequence>
<protein>
    <submittedName>
        <fullName evidence="1">Uncharacterized protein</fullName>
    </submittedName>
</protein>
<evidence type="ECO:0000313" key="1">
    <source>
        <dbReference type="EMBL" id="KAI5675822.1"/>
    </source>
</evidence>